<evidence type="ECO:0000313" key="2">
    <source>
        <dbReference type="Proteomes" id="UP000249873"/>
    </source>
</evidence>
<sequence length="331" mass="37892">MKILKYIVLVLAAFLWLEGCSTGLSTWLFERGLVKDDYRYGDLYRMSNLSKFRELKETCSTRNLKKESGTHLVLAGDSFTEFGRMDSSNFVASKYSYIRVDGNADVQLDTSAFNVLVIETVERHFRERFVDVWDGVNVVSNQIVHSVVEKPSFLNRLINLEMPYSTELHEGVLFGYDCMMTIRDWKAALNYKLFDRVDDNVRLNKTGEHLLYYLPSEPGISSAFDEITKSEIDSLVNYVNATALKYKEQGFDKVILSVIPNKTSILGRDLGNYNQLISRIQNHPNLKTQVLDAYGILNKLGAEGYAKGDTHWNCQGKLAWETELNKEFKPI</sequence>
<reference evidence="1 2" key="1">
    <citation type="submission" date="2018-05" db="EMBL/GenBank/DDBJ databases">
        <title>Complete genome sequence of Arcticibacterium luteifluviistationis SM1504T, a cytophagaceae bacterium isolated from Arctic surface seawater.</title>
        <authorList>
            <person name="Li Y."/>
            <person name="Qin Q.-L."/>
        </authorList>
    </citation>
    <scope>NUCLEOTIDE SEQUENCE [LARGE SCALE GENOMIC DNA]</scope>
    <source>
        <strain evidence="1 2">SM1504</strain>
    </source>
</reference>
<evidence type="ECO:0000313" key="1">
    <source>
        <dbReference type="EMBL" id="AWV98945.1"/>
    </source>
</evidence>
<keyword evidence="2" id="KW-1185">Reference proteome</keyword>
<dbReference type="KEGG" id="als:DJ013_12500"/>
<dbReference type="OrthoDB" id="961233at2"/>
<dbReference type="Proteomes" id="UP000249873">
    <property type="component" value="Chromosome"/>
</dbReference>
<proteinExistence type="predicted"/>
<dbReference type="AlphaFoldDB" id="A0A2Z4GD45"/>
<protein>
    <submittedName>
        <fullName evidence="1">Uncharacterized protein</fullName>
    </submittedName>
</protein>
<dbReference type="EMBL" id="CP029480">
    <property type="protein sequence ID" value="AWV98945.1"/>
    <property type="molecule type" value="Genomic_DNA"/>
</dbReference>
<dbReference type="RefSeq" id="WP_111372138.1">
    <property type="nucleotide sequence ID" value="NZ_CP029480.1"/>
</dbReference>
<organism evidence="1 2">
    <name type="scientific">Arcticibacterium luteifluviistationis</name>
    <dbReference type="NCBI Taxonomy" id="1784714"/>
    <lineage>
        <taxon>Bacteria</taxon>
        <taxon>Pseudomonadati</taxon>
        <taxon>Bacteroidota</taxon>
        <taxon>Cytophagia</taxon>
        <taxon>Cytophagales</taxon>
        <taxon>Leadbetterellaceae</taxon>
        <taxon>Arcticibacterium</taxon>
    </lineage>
</organism>
<accession>A0A2Z4GD45</accession>
<gene>
    <name evidence="1" type="ORF">DJ013_12500</name>
</gene>
<name>A0A2Z4GD45_9BACT</name>